<evidence type="ECO:0000256" key="7">
    <source>
        <dbReference type="RuleBase" id="RU364138"/>
    </source>
</evidence>
<keyword evidence="4 7" id="KW-0442">Lipid degradation</keyword>
<dbReference type="Proteomes" id="UP000694388">
    <property type="component" value="Unplaced"/>
</dbReference>
<reference evidence="9" key="1">
    <citation type="submission" date="2025-08" db="UniProtKB">
        <authorList>
            <consortium name="Ensembl"/>
        </authorList>
    </citation>
    <scope>IDENTIFICATION</scope>
</reference>
<protein>
    <recommendedName>
        <fullName evidence="7">Phospholipase B-like</fullName>
        <ecNumber evidence="7">3.1.1.-</ecNumber>
    </recommendedName>
</protein>
<evidence type="ECO:0000313" key="9">
    <source>
        <dbReference type="Ensembl" id="ENSEBUP00000021399.1"/>
    </source>
</evidence>
<feature type="region of interest" description="Disordered" evidence="8">
    <location>
        <begin position="212"/>
        <end position="232"/>
    </location>
</feature>
<dbReference type="Ensembl" id="ENSEBUT00000021974.1">
    <property type="protein sequence ID" value="ENSEBUP00000021399.1"/>
    <property type="gene ID" value="ENSEBUG00000013211.1"/>
</dbReference>
<evidence type="ECO:0000256" key="5">
    <source>
        <dbReference type="ARBA" id="ARBA00023098"/>
    </source>
</evidence>
<dbReference type="Pfam" id="PF04916">
    <property type="entry name" value="Phospholip_B"/>
    <property type="match status" value="1"/>
</dbReference>
<dbReference type="GO" id="GO:0004620">
    <property type="term" value="F:phospholipase activity"/>
    <property type="evidence" value="ECO:0007669"/>
    <property type="project" value="InterPro"/>
</dbReference>
<keyword evidence="5 7" id="KW-0443">Lipid metabolism</keyword>
<dbReference type="InterPro" id="IPR007000">
    <property type="entry name" value="PLipase_B-like"/>
</dbReference>
<sequence>MSHSLSLCVCVALVLSIVHGRDPEPQKEPSPSESRFRCVVMTPSGRLSLRDVLGGPETIACGNFTKRMQDTGWDYFTVTTNNSYSDEQQAYSAGFVEGNLTAKSIHLHWLNTMEGYCKIPPSSNSSCARVEDFVNKNLIWLNEQLEAHPTSVYWHEVRLALLQFKGLEDAYKGKPAMLPRRITFSPLGLYLLQISVELGDLEAALNQSLRDLKEEKRSRSQRGSKDERFGSKMEVDSEKVAGPLSRDHCSALIKLLPGNKELMVSHTTWGSYQMMLRIVKRYDLRVGSSSPDGQPPPGHIQAFTSYPGVIYSIDDFYVLSSGLVVMETTIQNNNPMLWKAVTPFTVPEWLRNVVANRLARNASHWAQIFKQHNSGTYNNQWMVVDYKAFKPGKASTENVLVVLEQMPGLVVVEDMTSKLYKEGYWASYNNPYNDFQHDPLSLCPLCQPHPNAELSIASRSDLNPANGSFPLPFLSQRCHGATDAKISWSALHPTQNFFAQSGPTAAQQPLFCWSSSPYAHYPHFGHPDCWNFFPVFISWN</sequence>
<dbReference type="GeneTree" id="ENSGT00530000063509"/>
<proteinExistence type="inferred from homology"/>
<organism evidence="9 10">
    <name type="scientific">Eptatretus burgeri</name>
    <name type="common">Inshore hagfish</name>
    <dbReference type="NCBI Taxonomy" id="7764"/>
    <lineage>
        <taxon>Eukaryota</taxon>
        <taxon>Metazoa</taxon>
        <taxon>Chordata</taxon>
        <taxon>Craniata</taxon>
        <taxon>Vertebrata</taxon>
        <taxon>Cyclostomata</taxon>
        <taxon>Myxini</taxon>
        <taxon>Myxiniformes</taxon>
        <taxon>Myxinidae</taxon>
        <taxon>Eptatretinae</taxon>
        <taxon>Eptatretus</taxon>
    </lineage>
</organism>
<dbReference type="EC" id="3.1.1.-" evidence="7"/>
<dbReference type="PANTHER" id="PTHR12370:SF3">
    <property type="entry name" value="PHOSPHOLIPASE B-LIKE 2-RELATED"/>
    <property type="match status" value="1"/>
</dbReference>
<evidence type="ECO:0000256" key="3">
    <source>
        <dbReference type="ARBA" id="ARBA00022801"/>
    </source>
</evidence>
<keyword evidence="2 7" id="KW-0732">Signal</keyword>
<evidence type="ECO:0000256" key="4">
    <source>
        <dbReference type="ARBA" id="ARBA00022963"/>
    </source>
</evidence>
<dbReference type="PANTHER" id="PTHR12370">
    <property type="entry name" value="PHOSPHOLIPASE B-RELATED"/>
    <property type="match status" value="1"/>
</dbReference>
<dbReference type="GO" id="GO:0005576">
    <property type="term" value="C:extracellular region"/>
    <property type="evidence" value="ECO:0007669"/>
    <property type="project" value="TreeGrafter"/>
</dbReference>
<keyword evidence="10" id="KW-1185">Reference proteome</keyword>
<comment type="similarity">
    <text evidence="1 7">Belongs to the phospholipase B-like family.</text>
</comment>
<feature type="chain" id="PRO_5034716938" description="Phospholipase B-like" evidence="7">
    <location>
        <begin position="21"/>
        <end position="540"/>
    </location>
</feature>
<evidence type="ECO:0000256" key="2">
    <source>
        <dbReference type="ARBA" id="ARBA00022729"/>
    </source>
</evidence>
<name>A0A8C4QVX0_EPTBU</name>
<evidence type="ECO:0000256" key="8">
    <source>
        <dbReference type="SAM" id="MobiDB-lite"/>
    </source>
</evidence>
<dbReference type="Gene3D" id="3.60.60.30">
    <property type="match status" value="2"/>
</dbReference>
<accession>A0A8C4QVX0</accession>
<evidence type="ECO:0000256" key="1">
    <source>
        <dbReference type="ARBA" id="ARBA00007835"/>
    </source>
</evidence>
<keyword evidence="6" id="KW-0325">Glycoprotein</keyword>
<dbReference type="GO" id="GO:0009395">
    <property type="term" value="P:phospholipid catabolic process"/>
    <property type="evidence" value="ECO:0007669"/>
    <property type="project" value="TreeGrafter"/>
</dbReference>
<feature type="signal peptide" evidence="7">
    <location>
        <begin position="1"/>
        <end position="20"/>
    </location>
</feature>
<evidence type="ECO:0000313" key="10">
    <source>
        <dbReference type="Proteomes" id="UP000694388"/>
    </source>
</evidence>
<comment type="function">
    <text evidence="7">Putative phospholipase.</text>
</comment>
<reference evidence="9" key="2">
    <citation type="submission" date="2025-09" db="UniProtKB">
        <authorList>
            <consortium name="Ensembl"/>
        </authorList>
    </citation>
    <scope>IDENTIFICATION</scope>
</reference>
<keyword evidence="3 7" id="KW-0378">Hydrolase</keyword>
<evidence type="ECO:0000256" key="6">
    <source>
        <dbReference type="ARBA" id="ARBA00023180"/>
    </source>
</evidence>
<dbReference type="AlphaFoldDB" id="A0A8C4QVX0"/>